<organism evidence="2 3">
    <name type="scientific">Chroococcidiopsis cubana SAG 39.79</name>
    <dbReference type="NCBI Taxonomy" id="388085"/>
    <lineage>
        <taxon>Bacteria</taxon>
        <taxon>Bacillati</taxon>
        <taxon>Cyanobacteriota</taxon>
        <taxon>Cyanophyceae</taxon>
        <taxon>Chroococcidiopsidales</taxon>
        <taxon>Chroococcidiopsidaceae</taxon>
        <taxon>Chroococcidiopsis</taxon>
    </lineage>
</organism>
<dbReference type="Proteomes" id="UP000282574">
    <property type="component" value="Unassembled WGS sequence"/>
</dbReference>
<evidence type="ECO:0000313" key="3">
    <source>
        <dbReference type="Proteomes" id="UP000282574"/>
    </source>
</evidence>
<reference evidence="2 3" key="1">
    <citation type="journal article" date="2019" name="Genome Biol. Evol.">
        <title>Day and night: Metabolic profiles and evolutionary relationships of six axenic non-marine cyanobacteria.</title>
        <authorList>
            <person name="Will S.E."/>
            <person name="Henke P."/>
            <person name="Boedeker C."/>
            <person name="Huang S."/>
            <person name="Brinkmann H."/>
            <person name="Rohde M."/>
            <person name="Jarek M."/>
            <person name="Friedl T."/>
            <person name="Seufert S."/>
            <person name="Schumacher M."/>
            <person name="Overmann J."/>
            <person name="Neumann-Schaal M."/>
            <person name="Petersen J."/>
        </authorList>
    </citation>
    <scope>NUCLEOTIDE SEQUENCE [LARGE SCALE GENOMIC DNA]</scope>
    <source>
        <strain evidence="2 3">SAG 39.79</strain>
    </source>
</reference>
<dbReference type="AlphaFoldDB" id="A0AB37UP72"/>
<proteinExistence type="predicted"/>
<name>A0AB37UP72_9CYAN</name>
<evidence type="ECO:0000259" key="1">
    <source>
        <dbReference type="Pfam" id="PF09851"/>
    </source>
</evidence>
<sequence>MNNSIYAFHFSIAKLRSDIGKNAFFKQTIHIYTDRVVAEICGETIDITQLDLTDMGDLNKWDREKQYFFQVILNDGRKLVGYVEKERRQEFMTAKKAIKAAKKAYKDSNSNSDNSAKKSGYRTSGIARQIESLSILHAQGVINDAEFEAAKRKILGI</sequence>
<comment type="caution">
    <text evidence="2">The sequence shown here is derived from an EMBL/GenBank/DDBJ whole genome shotgun (WGS) entry which is preliminary data.</text>
</comment>
<protein>
    <recommendedName>
        <fullName evidence="1">SHOCT domain-containing protein</fullName>
    </recommendedName>
</protein>
<accession>A0AB37UP72</accession>
<evidence type="ECO:0000313" key="2">
    <source>
        <dbReference type="EMBL" id="RUT13163.1"/>
    </source>
</evidence>
<dbReference type="RefSeq" id="WP_106168972.1">
    <property type="nucleotide sequence ID" value="NZ_JAVKZF010000008.1"/>
</dbReference>
<gene>
    <name evidence="2" type="ORF">DSM107010_14250</name>
</gene>
<dbReference type="InterPro" id="IPR018649">
    <property type="entry name" value="SHOCT"/>
</dbReference>
<dbReference type="EMBL" id="RSCK01000008">
    <property type="protein sequence ID" value="RUT13163.1"/>
    <property type="molecule type" value="Genomic_DNA"/>
</dbReference>
<dbReference type="Pfam" id="PF09851">
    <property type="entry name" value="SHOCT"/>
    <property type="match status" value="1"/>
</dbReference>
<feature type="domain" description="SHOCT" evidence="1">
    <location>
        <begin position="129"/>
        <end position="155"/>
    </location>
</feature>
<keyword evidence="3" id="KW-1185">Reference proteome</keyword>